<dbReference type="InterPro" id="IPR015424">
    <property type="entry name" value="PyrdxlP-dep_Trfase"/>
</dbReference>
<dbReference type="AlphaFoldDB" id="A0AAV5GKJ9"/>
<evidence type="ECO:0000256" key="8">
    <source>
        <dbReference type="ARBA" id="ARBA00022919"/>
    </source>
</evidence>
<dbReference type="EC" id="2.3.1.50" evidence="5"/>
<dbReference type="InterPro" id="IPR015421">
    <property type="entry name" value="PyrdxlP-dep_Trfase_major"/>
</dbReference>
<dbReference type="InterPro" id="IPR015422">
    <property type="entry name" value="PyrdxlP-dep_Trfase_small"/>
</dbReference>
<keyword evidence="11" id="KW-0175">Coiled coil</keyword>
<evidence type="ECO:0000313" key="15">
    <source>
        <dbReference type="Proteomes" id="UP001342314"/>
    </source>
</evidence>
<evidence type="ECO:0000256" key="2">
    <source>
        <dbReference type="ARBA" id="ARBA00004760"/>
    </source>
</evidence>
<evidence type="ECO:0000256" key="4">
    <source>
        <dbReference type="ARBA" id="ARBA00008392"/>
    </source>
</evidence>
<keyword evidence="7" id="KW-0663">Pyridoxal phosphate</keyword>
<evidence type="ECO:0000256" key="11">
    <source>
        <dbReference type="SAM" id="Coils"/>
    </source>
</evidence>
<evidence type="ECO:0000256" key="6">
    <source>
        <dbReference type="ARBA" id="ARBA00022679"/>
    </source>
</evidence>
<reference evidence="14 15" key="1">
    <citation type="submission" date="2021-12" db="EMBL/GenBank/DDBJ databases">
        <title>High titer production of polyol ester of fatty acids by Rhodotorula paludigena BS15 towards product separation-free biomass refinery.</title>
        <authorList>
            <person name="Mano J."/>
            <person name="Ono H."/>
            <person name="Tanaka T."/>
            <person name="Naito K."/>
            <person name="Sushida H."/>
            <person name="Ike M."/>
            <person name="Tokuyasu K."/>
            <person name="Kitaoka M."/>
        </authorList>
    </citation>
    <scope>NUCLEOTIDE SEQUENCE [LARGE SCALE GENOMIC DNA]</scope>
    <source>
        <strain evidence="14 15">BS15</strain>
    </source>
</reference>
<evidence type="ECO:0000256" key="1">
    <source>
        <dbReference type="ARBA" id="ARBA00001933"/>
    </source>
</evidence>
<organism evidence="14 15">
    <name type="scientific">Rhodotorula paludigena</name>
    <dbReference type="NCBI Taxonomy" id="86838"/>
    <lineage>
        <taxon>Eukaryota</taxon>
        <taxon>Fungi</taxon>
        <taxon>Dikarya</taxon>
        <taxon>Basidiomycota</taxon>
        <taxon>Pucciniomycotina</taxon>
        <taxon>Microbotryomycetes</taxon>
        <taxon>Sporidiobolales</taxon>
        <taxon>Sporidiobolaceae</taxon>
        <taxon>Rhodotorula</taxon>
    </lineage>
</organism>
<keyword evidence="6" id="KW-0808">Transferase</keyword>
<evidence type="ECO:0000256" key="3">
    <source>
        <dbReference type="ARBA" id="ARBA00004991"/>
    </source>
</evidence>
<protein>
    <recommendedName>
        <fullName evidence="5">serine C-palmitoyltransferase</fullName>
        <ecNumber evidence="5">2.3.1.50</ecNumber>
    </recommendedName>
</protein>
<proteinExistence type="inferred from homology"/>
<dbReference type="GO" id="GO:0030170">
    <property type="term" value="F:pyridoxal phosphate binding"/>
    <property type="evidence" value="ECO:0007669"/>
    <property type="project" value="InterPro"/>
</dbReference>
<feature type="coiled-coil region" evidence="11">
    <location>
        <begin position="530"/>
        <end position="557"/>
    </location>
</feature>
<gene>
    <name evidence="14" type="ORF">Rhopal_003747-T1</name>
</gene>
<dbReference type="GO" id="GO:0046512">
    <property type="term" value="P:sphingosine biosynthetic process"/>
    <property type="evidence" value="ECO:0007669"/>
    <property type="project" value="TreeGrafter"/>
</dbReference>
<evidence type="ECO:0000256" key="5">
    <source>
        <dbReference type="ARBA" id="ARBA00013220"/>
    </source>
</evidence>
<dbReference type="Pfam" id="PF00155">
    <property type="entry name" value="Aminotran_1_2"/>
    <property type="match status" value="1"/>
</dbReference>
<dbReference type="InterPro" id="IPR050087">
    <property type="entry name" value="AON_synthase_class-II"/>
</dbReference>
<keyword evidence="8" id="KW-0746">Sphingolipid metabolism</keyword>
<dbReference type="InterPro" id="IPR004839">
    <property type="entry name" value="Aminotransferase_I/II_large"/>
</dbReference>
<evidence type="ECO:0000256" key="10">
    <source>
        <dbReference type="ARBA" id="ARBA00023315"/>
    </source>
</evidence>
<comment type="cofactor">
    <cofactor evidence="1">
        <name>pyridoxal 5'-phosphate</name>
        <dbReference type="ChEBI" id="CHEBI:597326"/>
    </cofactor>
</comment>
<comment type="similarity">
    <text evidence="4">Belongs to the class-II pyridoxal-phosphate-dependent aminotransferase family.</text>
</comment>
<evidence type="ECO:0000259" key="13">
    <source>
        <dbReference type="Pfam" id="PF00155"/>
    </source>
</evidence>
<comment type="pathway">
    <text evidence="2">Lipid metabolism; sphingolipid metabolism.</text>
</comment>
<dbReference type="Gene3D" id="3.90.1150.10">
    <property type="entry name" value="Aspartate Aminotransferase, domain 1"/>
    <property type="match status" value="1"/>
</dbReference>
<evidence type="ECO:0000313" key="14">
    <source>
        <dbReference type="EMBL" id="GJN90733.1"/>
    </source>
</evidence>
<dbReference type="GO" id="GO:0016020">
    <property type="term" value="C:membrane"/>
    <property type="evidence" value="ECO:0007669"/>
    <property type="project" value="GOC"/>
</dbReference>
<keyword evidence="10" id="KW-0012">Acyltransferase</keyword>
<dbReference type="Gene3D" id="3.40.640.10">
    <property type="entry name" value="Type I PLP-dependent aspartate aminotransferase-like (Major domain)"/>
    <property type="match status" value="1"/>
</dbReference>
<dbReference type="GO" id="GO:0005783">
    <property type="term" value="C:endoplasmic reticulum"/>
    <property type="evidence" value="ECO:0007669"/>
    <property type="project" value="TreeGrafter"/>
</dbReference>
<keyword evidence="9" id="KW-0443">Lipid metabolism</keyword>
<evidence type="ECO:0000256" key="12">
    <source>
        <dbReference type="SAM" id="MobiDB-lite"/>
    </source>
</evidence>
<keyword evidence="15" id="KW-1185">Reference proteome</keyword>
<dbReference type="Proteomes" id="UP001342314">
    <property type="component" value="Unassembled WGS sequence"/>
</dbReference>
<dbReference type="GO" id="GO:0046513">
    <property type="term" value="P:ceramide biosynthetic process"/>
    <property type="evidence" value="ECO:0007669"/>
    <property type="project" value="TreeGrafter"/>
</dbReference>
<feature type="domain" description="Aminotransferase class I/classII large" evidence="13">
    <location>
        <begin position="162"/>
        <end position="449"/>
    </location>
</feature>
<evidence type="ECO:0000256" key="9">
    <source>
        <dbReference type="ARBA" id="ARBA00023098"/>
    </source>
</evidence>
<sequence>MASPLVTPAAFATPVPASPSALPGADLVAALSSSLARLSEVSSRVPGSAIVWRYLKASHQDDPFRTVLEVLLVFFIVRTYLMARTKGEDSGKNFVKLSEKEINELVAEWAPEPLLPPNQETPLHPPILVGSTGPRPKVIFPQPGQDPHDPAHPLALDQPGKQVINLASANFAGLAGHERIKDKAVQALRRYGVGSCGPSGFYGTFDVHLELERDIAAFLNIPATIVYPAGFSCSSSVIPSFCKRGDIIVADRGVSFAIQKGIQISRSTVRWYDHGDYEGLERILESIKKDDKKYKRNPTSSRRFIITEGIFECDGSMVDLPKVMELKYKYKYRLILDETWSFGAVGKSGRGVTEVFDIPASSVDILMGTLSNSIASGGGFCGGSHDVVMHQRINSPANVFSASLPPLLAVSASEAIALLSTPLASTNPTHPLATLPANVRTLRNILDQIPTIEIFSAELSPLIHLTVKPSALDALHKAQAKADGGVTGRGRSHSNVSHPPPQPIIVQPAPGAVGYPSLRGGSGGKNALADAQARIEAESARDEQERLLQEIVDAAAENGVLLTTTKRNWAQELVEHRPSIRICVTSALSKKEIEKAGGVVKSAVAKVLGKGKK</sequence>
<dbReference type="EMBL" id="BQKY01000007">
    <property type="protein sequence ID" value="GJN90733.1"/>
    <property type="molecule type" value="Genomic_DNA"/>
</dbReference>
<dbReference type="GO" id="GO:0004758">
    <property type="term" value="F:serine C-palmitoyltransferase activity"/>
    <property type="evidence" value="ECO:0007669"/>
    <property type="project" value="TreeGrafter"/>
</dbReference>
<dbReference type="PANTHER" id="PTHR13693:SF2">
    <property type="entry name" value="SERINE PALMITOYLTRANSFERASE 1"/>
    <property type="match status" value="1"/>
</dbReference>
<comment type="pathway">
    <text evidence="3">Sphingolipid metabolism.</text>
</comment>
<name>A0AAV5GKJ9_9BASI</name>
<evidence type="ECO:0000256" key="7">
    <source>
        <dbReference type="ARBA" id="ARBA00022898"/>
    </source>
</evidence>
<dbReference type="SUPFAM" id="SSF53383">
    <property type="entry name" value="PLP-dependent transferases"/>
    <property type="match status" value="1"/>
</dbReference>
<accession>A0AAV5GKJ9</accession>
<feature type="region of interest" description="Disordered" evidence="12">
    <location>
        <begin position="482"/>
        <end position="502"/>
    </location>
</feature>
<comment type="caution">
    <text evidence="14">The sequence shown here is derived from an EMBL/GenBank/DDBJ whole genome shotgun (WGS) entry which is preliminary data.</text>
</comment>
<dbReference type="PANTHER" id="PTHR13693">
    <property type="entry name" value="CLASS II AMINOTRANSFERASE/8-AMINO-7-OXONONANOATE SYNTHASE"/>
    <property type="match status" value="1"/>
</dbReference>